<evidence type="ECO:0000256" key="1">
    <source>
        <dbReference type="ARBA" id="ARBA00004123"/>
    </source>
</evidence>
<dbReference type="InterPro" id="IPR023780">
    <property type="entry name" value="Chromo_domain"/>
</dbReference>
<dbReference type="Pfam" id="PF00385">
    <property type="entry name" value="Chromo"/>
    <property type="match status" value="1"/>
</dbReference>
<dbReference type="InterPro" id="IPR017984">
    <property type="entry name" value="Chromo_dom_subgr"/>
</dbReference>
<dbReference type="PANTHER" id="PTHR22812">
    <property type="entry name" value="CHROMOBOX PROTEIN"/>
    <property type="match status" value="1"/>
</dbReference>
<dbReference type="PRINTS" id="PR00504">
    <property type="entry name" value="CHROMODOMAIN"/>
</dbReference>
<dbReference type="EMBL" id="CAJNOV010000101">
    <property type="protein sequence ID" value="CAF0983864.1"/>
    <property type="molecule type" value="Genomic_DNA"/>
</dbReference>
<dbReference type="SMART" id="SM00298">
    <property type="entry name" value="CHROMO"/>
    <property type="match status" value="1"/>
</dbReference>
<evidence type="ECO:0000313" key="5">
    <source>
        <dbReference type="EMBL" id="CAF0983864.1"/>
    </source>
</evidence>
<dbReference type="InterPro" id="IPR008251">
    <property type="entry name" value="Chromo_shadow_dom"/>
</dbReference>
<dbReference type="PROSITE" id="PS50013">
    <property type="entry name" value="CHROMO_2"/>
    <property type="match status" value="1"/>
</dbReference>
<dbReference type="GO" id="GO:0005634">
    <property type="term" value="C:nucleus"/>
    <property type="evidence" value="ECO:0007669"/>
    <property type="project" value="UniProtKB-SubCell"/>
</dbReference>
<dbReference type="Pfam" id="PF01393">
    <property type="entry name" value="Chromo_shadow"/>
    <property type="match status" value="1"/>
</dbReference>
<keyword evidence="2" id="KW-0539">Nucleus</keyword>
<name>A0A814FC94_9BILA</name>
<proteinExistence type="predicted"/>
<evidence type="ECO:0000313" key="7">
    <source>
        <dbReference type="Proteomes" id="UP000663855"/>
    </source>
</evidence>
<protein>
    <recommendedName>
        <fullName evidence="4">Chromo domain-containing protein</fullName>
    </recommendedName>
</protein>
<dbReference type="Proteomes" id="UP000663855">
    <property type="component" value="Unassembled WGS sequence"/>
</dbReference>
<feature type="domain" description="Chromo" evidence="4">
    <location>
        <begin position="6"/>
        <end position="65"/>
    </location>
</feature>
<dbReference type="CDD" id="cd00034">
    <property type="entry name" value="CSD"/>
    <property type="match status" value="1"/>
</dbReference>
<evidence type="ECO:0000313" key="6">
    <source>
        <dbReference type="EMBL" id="CAF1263303.1"/>
    </source>
</evidence>
<dbReference type="EMBL" id="CAJNOW010000182">
    <property type="protein sequence ID" value="CAF1263303.1"/>
    <property type="molecule type" value="Genomic_DNA"/>
</dbReference>
<dbReference type="OrthoDB" id="433924at2759"/>
<accession>A0A814FC94</accession>
<dbReference type="Gene3D" id="2.40.50.40">
    <property type="match status" value="2"/>
</dbReference>
<evidence type="ECO:0000259" key="4">
    <source>
        <dbReference type="PROSITE" id="PS50013"/>
    </source>
</evidence>
<dbReference type="InterPro" id="IPR023779">
    <property type="entry name" value="Chromodomain_CS"/>
</dbReference>
<reference evidence="5" key="1">
    <citation type="submission" date="2021-02" db="EMBL/GenBank/DDBJ databases">
        <authorList>
            <person name="Nowell W R."/>
        </authorList>
    </citation>
    <scope>NUCLEOTIDE SEQUENCE</scope>
</reference>
<dbReference type="InterPro" id="IPR051219">
    <property type="entry name" value="Heterochromatin_chromo-domain"/>
</dbReference>
<dbReference type="PROSITE" id="PS00598">
    <property type="entry name" value="CHROMO_1"/>
    <property type="match status" value="1"/>
</dbReference>
<sequence>MADDIYVVEKILDRKLLNNGQIEYLLKWFGYDEGDATWEPEENIFCKDLIQIYESNRKFNEIQENVNEECRKILREICDHIDGTVNSTCQLINVTKEEQEPQCMPLSTDLSINTVTDDSDINDESLIGDLSFYNDFHNGEENGISTDNGEFQSLIHSPESKFDSNHDHKQISSTSLTRQKKFRSTHVNDKRTNHADQNNTQDIDIDNSTLDYLALQPERIVSITRSRTPTQDLEFLLQCTLYPTKLFFISNEKAKELIPDLLIEFYERHINWFIDRSVSRQTLQRQKY</sequence>
<feature type="region of interest" description="Disordered" evidence="3">
    <location>
        <begin position="158"/>
        <end position="202"/>
    </location>
</feature>
<dbReference type="Proteomes" id="UP000663834">
    <property type="component" value="Unassembled WGS sequence"/>
</dbReference>
<dbReference type="GO" id="GO:0000792">
    <property type="term" value="C:heterochromatin"/>
    <property type="evidence" value="ECO:0007669"/>
    <property type="project" value="UniProtKB-ARBA"/>
</dbReference>
<dbReference type="InterPro" id="IPR016197">
    <property type="entry name" value="Chromo-like_dom_sf"/>
</dbReference>
<evidence type="ECO:0000256" key="2">
    <source>
        <dbReference type="ARBA" id="ARBA00023242"/>
    </source>
</evidence>
<organism evidence="5 7">
    <name type="scientific">Rotaria magnacalcarata</name>
    <dbReference type="NCBI Taxonomy" id="392030"/>
    <lineage>
        <taxon>Eukaryota</taxon>
        <taxon>Metazoa</taxon>
        <taxon>Spiralia</taxon>
        <taxon>Gnathifera</taxon>
        <taxon>Rotifera</taxon>
        <taxon>Eurotatoria</taxon>
        <taxon>Bdelloidea</taxon>
        <taxon>Philodinida</taxon>
        <taxon>Philodinidae</taxon>
        <taxon>Rotaria</taxon>
    </lineage>
</organism>
<dbReference type="InterPro" id="IPR000953">
    <property type="entry name" value="Chromo/chromo_shadow_dom"/>
</dbReference>
<comment type="caution">
    <text evidence="5">The sequence shown here is derived from an EMBL/GenBank/DDBJ whole genome shotgun (WGS) entry which is preliminary data.</text>
</comment>
<feature type="compositionally biased region" description="Basic and acidic residues" evidence="3">
    <location>
        <begin position="158"/>
        <end position="170"/>
    </location>
</feature>
<evidence type="ECO:0000256" key="3">
    <source>
        <dbReference type="SAM" id="MobiDB-lite"/>
    </source>
</evidence>
<dbReference type="SUPFAM" id="SSF54160">
    <property type="entry name" value="Chromo domain-like"/>
    <property type="match status" value="1"/>
</dbReference>
<gene>
    <name evidence="5" type="ORF">CJN711_LOCUS1499</name>
    <name evidence="6" type="ORF">KQP761_LOCUS2911</name>
</gene>
<dbReference type="AlphaFoldDB" id="A0A814FC94"/>
<comment type="subcellular location">
    <subcellularLocation>
        <location evidence="1">Nucleus</location>
    </subcellularLocation>
</comment>